<dbReference type="Pfam" id="PF19776">
    <property type="entry name" value="DUF6262"/>
    <property type="match status" value="1"/>
</dbReference>
<dbReference type="Proteomes" id="UP000220106">
    <property type="component" value="Unassembled WGS sequence"/>
</dbReference>
<dbReference type="InterPro" id="IPR046229">
    <property type="entry name" value="TnpC-like"/>
</dbReference>
<sequence>MILIKDNKVINFNTVSEAVGVSKPYLYKNPAIRGRIETLRSQQTKVQTQKAVKQNMNDENKDALIEILRMKVKELENKNKDLTKQLKKFQGSLYDQI</sequence>
<dbReference type="AlphaFoldDB" id="A0AAX0RQE4"/>
<reference evidence="3 4" key="1">
    <citation type="submission" date="2017-09" db="EMBL/GenBank/DDBJ databases">
        <title>Large-scale bioinformatics analysis of Bacillus genomes uncovers conserved roles of natural products in bacterial physiology.</title>
        <authorList>
            <consortium name="Agbiome Team Llc"/>
            <person name="Bleich R.M."/>
            <person name="Kirk G.J."/>
            <person name="Santa Maria K.C."/>
            <person name="Allen S.E."/>
            <person name="Farag S."/>
            <person name="Shank E.A."/>
            <person name="Bowers A."/>
        </authorList>
    </citation>
    <scope>NUCLEOTIDE SEQUENCE [LARGE SCALE GENOMIC DNA]</scope>
    <source>
        <strain evidence="3 4">AFS003229</strain>
    </source>
</reference>
<reference evidence="2 5" key="2">
    <citation type="submission" date="2018-07" db="EMBL/GenBank/DDBJ databases">
        <title>The molecular basis for the intramolecular migration of carboxyl group in the catabolism of para-hydroxybenzoate via gentisate.</title>
        <authorList>
            <person name="Zhao H."/>
            <person name="Xu Y."/>
            <person name="Lin S."/>
            <person name="Spain J.C."/>
            <person name="Zhou N.-Y."/>
        </authorList>
    </citation>
    <scope>NUCLEOTIDE SEQUENCE [LARGE SCALE GENOMIC DNA]</scope>
    <source>
        <strain evidence="2 5">PHB-7a</strain>
    </source>
</reference>
<evidence type="ECO:0000313" key="4">
    <source>
        <dbReference type="Proteomes" id="UP000220106"/>
    </source>
</evidence>
<dbReference type="EMBL" id="NUEQ01000113">
    <property type="protein sequence ID" value="PEJ25911.1"/>
    <property type="molecule type" value="Genomic_DNA"/>
</dbReference>
<dbReference type="KEGG" id="pbut:DTO10_21410"/>
<accession>A0AAX0RQE4</accession>
<keyword evidence="5" id="KW-1185">Reference proteome</keyword>
<dbReference type="Proteomes" id="UP000260457">
    <property type="component" value="Chromosome"/>
</dbReference>
<keyword evidence="1" id="KW-0175">Coiled coil</keyword>
<gene>
    <name evidence="3" type="ORF">CN689_25860</name>
    <name evidence="2" type="ORF">DTO10_21410</name>
</gene>
<evidence type="ECO:0000313" key="5">
    <source>
        <dbReference type="Proteomes" id="UP000260457"/>
    </source>
</evidence>
<name>A0AAX0RQE4_9BACI</name>
<evidence type="ECO:0000313" key="2">
    <source>
        <dbReference type="EMBL" id="AXN40684.1"/>
    </source>
</evidence>
<dbReference type="EMBL" id="CP030926">
    <property type="protein sequence ID" value="AXN40684.1"/>
    <property type="molecule type" value="Genomic_DNA"/>
</dbReference>
<organism evidence="3 4">
    <name type="scientific">Peribacillus butanolivorans</name>
    <dbReference type="NCBI Taxonomy" id="421767"/>
    <lineage>
        <taxon>Bacteria</taxon>
        <taxon>Bacillati</taxon>
        <taxon>Bacillota</taxon>
        <taxon>Bacilli</taxon>
        <taxon>Bacillales</taxon>
        <taxon>Bacillaceae</taxon>
        <taxon>Peribacillus</taxon>
    </lineage>
</organism>
<evidence type="ECO:0000313" key="3">
    <source>
        <dbReference type="EMBL" id="PEJ25911.1"/>
    </source>
</evidence>
<proteinExistence type="predicted"/>
<protein>
    <submittedName>
        <fullName evidence="3">Transposase</fullName>
    </submittedName>
</protein>
<evidence type="ECO:0000256" key="1">
    <source>
        <dbReference type="SAM" id="Coils"/>
    </source>
</evidence>
<feature type="coiled-coil region" evidence="1">
    <location>
        <begin position="65"/>
        <end position="92"/>
    </location>
</feature>